<dbReference type="GO" id="GO:0016740">
    <property type="term" value="F:transferase activity"/>
    <property type="evidence" value="ECO:0007669"/>
    <property type="project" value="UniProtKB-KW"/>
</dbReference>
<keyword evidence="13" id="KW-1185">Reference proteome</keyword>
<dbReference type="Gene3D" id="3.10.520.10">
    <property type="entry name" value="ApbE-like domains"/>
    <property type="match status" value="1"/>
</dbReference>
<keyword evidence="4 11" id="KW-0285">Flavoprotein</keyword>
<evidence type="ECO:0000256" key="8">
    <source>
        <dbReference type="ARBA" id="ARBA00022842"/>
    </source>
</evidence>
<keyword evidence="7 11" id="KW-0274">FAD</keyword>
<dbReference type="PANTHER" id="PTHR30040:SF2">
    <property type="entry name" value="FAD:PROTEIN FMN TRANSFERASE"/>
    <property type="match status" value="1"/>
</dbReference>
<dbReference type="InterPro" id="IPR024932">
    <property type="entry name" value="ApbE"/>
</dbReference>
<keyword evidence="6 11" id="KW-0479">Metal-binding</keyword>
<evidence type="ECO:0000256" key="5">
    <source>
        <dbReference type="ARBA" id="ARBA00022679"/>
    </source>
</evidence>
<reference evidence="12 13" key="1">
    <citation type="journal article" date="2021" name="Microbiol. Spectr.">
        <title>A Single Bacterium Capable of Oxidation and Reduction of Iron at Circumneutral pH.</title>
        <authorList>
            <person name="Kato S."/>
            <person name="Ohkuma M."/>
        </authorList>
    </citation>
    <scope>NUCLEOTIDE SEQUENCE [LARGE SCALE GENOMIC DNA]</scope>
    <source>
        <strain evidence="12 13">MIZ03</strain>
    </source>
</reference>
<evidence type="ECO:0000256" key="1">
    <source>
        <dbReference type="ARBA" id="ARBA00001946"/>
    </source>
</evidence>
<dbReference type="Pfam" id="PF02424">
    <property type="entry name" value="ApbE"/>
    <property type="match status" value="1"/>
</dbReference>
<dbReference type="InterPro" id="IPR003374">
    <property type="entry name" value="ApbE-like_sf"/>
</dbReference>
<keyword evidence="5 11" id="KW-0808">Transferase</keyword>
<dbReference type="EMBL" id="AP024238">
    <property type="protein sequence ID" value="BCO26263.1"/>
    <property type="molecule type" value="Genomic_DNA"/>
</dbReference>
<dbReference type="PIRSF" id="PIRSF006268">
    <property type="entry name" value="ApbE"/>
    <property type="match status" value="1"/>
</dbReference>
<evidence type="ECO:0000313" key="13">
    <source>
        <dbReference type="Proteomes" id="UP000824366"/>
    </source>
</evidence>
<evidence type="ECO:0000256" key="7">
    <source>
        <dbReference type="ARBA" id="ARBA00022827"/>
    </source>
</evidence>
<evidence type="ECO:0000256" key="6">
    <source>
        <dbReference type="ARBA" id="ARBA00022723"/>
    </source>
</evidence>
<accession>A0ABN6D409</accession>
<dbReference type="EC" id="2.7.1.180" evidence="2 11"/>
<comment type="cofactor">
    <cofactor evidence="1">
        <name>Mg(2+)</name>
        <dbReference type="ChEBI" id="CHEBI:18420"/>
    </cofactor>
</comment>
<evidence type="ECO:0000313" key="12">
    <source>
        <dbReference type="EMBL" id="BCO26263.1"/>
    </source>
</evidence>
<evidence type="ECO:0000256" key="9">
    <source>
        <dbReference type="ARBA" id="ARBA00031306"/>
    </source>
</evidence>
<organism evidence="12 13">
    <name type="scientific">Rhodoferax lithotrophicus</name>
    <dbReference type="NCBI Taxonomy" id="2798804"/>
    <lineage>
        <taxon>Bacteria</taxon>
        <taxon>Pseudomonadati</taxon>
        <taxon>Pseudomonadota</taxon>
        <taxon>Betaproteobacteria</taxon>
        <taxon>Burkholderiales</taxon>
        <taxon>Comamonadaceae</taxon>
        <taxon>Rhodoferax</taxon>
    </lineage>
</organism>
<comment type="similarity">
    <text evidence="11">Belongs to the ApbE family.</text>
</comment>
<dbReference type="Proteomes" id="UP000824366">
    <property type="component" value="Chromosome"/>
</dbReference>
<name>A0ABN6D409_9BURK</name>
<dbReference type="SUPFAM" id="SSF143631">
    <property type="entry name" value="ApbE-like"/>
    <property type="match status" value="1"/>
</dbReference>
<sequence>MKRRTFLQASLGLGATLAAQGGAVTAQSGLHKPLGPLVWQQRPLLGFGTTLSLTVAHTDPAMAQSALDVAVADIHHVEAQMSLFNPKSALSQLNAQGFLAQPHPDLLKVLQLAQAVSEKSQGAFDVTVQPLWTVFAEAQALGRLPTAEAVAQARQHTGWQHVTLDPARISFTRPDMAITLNGIAQGFAADLVQTHWRRMGIAHALINTGEWAALGQSQTAGDWRLGIADPRDAQKLMKNIALHGKSVATSADSQTFFSADFKHHHIFNPHTGYSPGDVASVTVAADSCALADALTKVMFVAGMDQAMVLAKAWAVEVLVVDKAGRWRASPGLDV</sequence>
<evidence type="ECO:0000256" key="2">
    <source>
        <dbReference type="ARBA" id="ARBA00011955"/>
    </source>
</evidence>
<dbReference type="RefSeq" id="WP_223909490.1">
    <property type="nucleotide sequence ID" value="NZ_AP024238.1"/>
</dbReference>
<keyword evidence="8 11" id="KW-0460">Magnesium</keyword>
<proteinExistence type="inferred from homology"/>
<evidence type="ECO:0000256" key="10">
    <source>
        <dbReference type="ARBA" id="ARBA00048540"/>
    </source>
</evidence>
<dbReference type="PANTHER" id="PTHR30040">
    <property type="entry name" value="THIAMINE BIOSYNTHESIS LIPOPROTEIN APBE"/>
    <property type="match status" value="1"/>
</dbReference>
<protein>
    <recommendedName>
        <fullName evidence="3 11">FAD:protein FMN transferase</fullName>
        <ecNumber evidence="2 11">2.7.1.180</ecNumber>
    </recommendedName>
    <alternativeName>
        <fullName evidence="9 11">Flavin transferase</fullName>
    </alternativeName>
</protein>
<comment type="catalytic activity">
    <reaction evidence="10 11">
        <text>L-threonyl-[protein] + FAD = FMN-L-threonyl-[protein] + AMP + H(+)</text>
        <dbReference type="Rhea" id="RHEA:36847"/>
        <dbReference type="Rhea" id="RHEA-COMP:11060"/>
        <dbReference type="Rhea" id="RHEA-COMP:11061"/>
        <dbReference type="ChEBI" id="CHEBI:15378"/>
        <dbReference type="ChEBI" id="CHEBI:30013"/>
        <dbReference type="ChEBI" id="CHEBI:57692"/>
        <dbReference type="ChEBI" id="CHEBI:74257"/>
        <dbReference type="ChEBI" id="CHEBI:456215"/>
        <dbReference type="EC" id="2.7.1.180"/>
    </reaction>
</comment>
<evidence type="ECO:0000256" key="3">
    <source>
        <dbReference type="ARBA" id="ARBA00016337"/>
    </source>
</evidence>
<evidence type="ECO:0000256" key="4">
    <source>
        <dbReference type="ARBA" id="ARBA00022630"/>
    </source>
</evidence>
<evidence type="ECO:0000256" key="11">
    <source>
        <dbReference type="PIRNR" id="PIRNR006268"/>
    </source>
</evidence>
<gene>
    <name evidence="12" type="ORF">MIZ03_1143</name>
</gene>